<feature type="transmembrane region" description="Helical" evidence="1">
    <location>
        <begin position="287"/>
        <end position="310"/>
    </location>
</feature>
<feature type="transmembrane region" description="Helical" evidence="1">
    <location>
        <begin position="34"/>
        <end position="55"/>
    </location>
</feature>
<dbReference type="Proteomes" id="UP000015104">
    <property type="component" value="Unassembled WGS sequence"/>
</dbReference>
<dbReference type="AlphaFoldDB" id="T1L323"/>
<proteinExistence type="predicted"/>
<feature type="transmembrane region" description="Helical" evidence="1">
    <location>
        <begin position="100"/>
        <end position="121"/>
    </location>
</feature>
<reference evidence="2" key="2">
    <citation type="submission" date="2015-06" db="UniProtKB">
        <authorList>
            <consortium name="EnsemblMetazoa"/>
        </authorList>
    </citation>
    <scope>IDENTIFICATION</scope>
</reference>
<accession>T1L323</accession>
<dbReference type="EnsemblMetazoa" id="tetur353g00010.1">
    <property type="protein sequence ID" value="tetur353g00010.1"/>
    <property type="gene ID" value="tetur353g00010"/>
</dbReference>
<keyword evidence="1" id="KW-0472">Membrane</keyword>
<evidence type="ECO:0000313" key="3">
    <source>
        <dbReference type="Proteomes" id="UP000015104"/>
    </source>
</evidence>
<name>T1L323_TETUR</name>
<feature type="transmembrane region" description="Helical" evidence="1">
    <location>
        <begin position="191"/>
        <end position="211"/>
    </location>
</feature>
<sequence length="322" mass="36814">MFYFELYQDIQARLQTCSSLTCFKTSSPASFIKFSSTCIPLEISILILFFGLLQLKSQYLYFFRFSRTWLSTTCFTLTYIKTCSTLTCFKTSSPASFIKLTSTCIPLEISILILFSVFFNLHTPGNLNTYTFFGFHTCSTLTCFKTSTPASFIELTSTCIPLEISILILFSTCSTLTCFKTSTPASFIKLTSTCIPLEISILILFFGFHVLGYRQHTCSTLTCFKTSSPASFKSFLQLAYPWKSQYLYFFRFSRTWLSTTCFTLTYIKTCSTLTCFKTSTPASFIKLTSTCIPLEISILILFSVFTYLAIDNMFYFDLYQDM</sequence>
<reference evidence="3" key="1">
    <citation type="submission" date="2011-08" db="EMBL/GenBank/DDBJ databases">
        <authorList>
            <person name="Rombauts S."/>
        </authorList>
    </citation>
    <scope>NUCLEOTIDE SEQUENCE</scope>
    <source>
        <strain evidence="3">London</strain>
    </source>
</reference>
<evidence type="ECO:0000256" key="1">
    <source>
        <dbReference type="SAM" id="Phobius"/>
    </source>
</evidence>
<keyword evidence="1" id="KW-1133">Transmembrane helix</keyword>
<keyword evidence="3" id="KW-1185">Reference proteome</keyword>
<evidence type="ECO:0000313" key="2">
    <source>
        <dbReference type="EnsemblMetazoa" id="tetur353g00010.1"/>
    </source>
</evidence>
<organism evidence="2 3">
    <name type="scientific">Tetranychus urticae</name>
    <name type="common">Two-spotted spider mite</name>
    <dbReference type="NCBI Taxonomy" id="32264"/>
    <lineage>
        <taxon>Eukaryota</taxon>
        <taxon>Metazoa</taxon>
        <taxon>Ecdysozoa</taxon>
        <taxon>Arthropoda</taxon>
        <taxon>Chelicerata</taxon>
        <taxon>Arachnida</taxon>
        <taxon>Acari</taxon>
        <taxon>Acariformes</taxon>
        <taxon>Trombidiformes</taxon>
        <taxon>Prostigmata</taxon>
        <taxon>Eleutherengona</taxon>
        <taxon>Raphignathae</taxon>
        <taxon>Tetranychoidea</taxon>
        <taxon>Tetranychidae</taxon>
        <taxon>Tetranychus</taxon>
    </lineage>
</organism>
<keyword evidence="1" id="KW-0812">Transmembrane</keyword>
<protein>
    <submittedName>
        <fullName evidence="2">Uncharacterized protein</fullName>
    </submittedName>
</protein>
<dbReference type="HOGENOM" id="CLU_864157_0_0_1"/>
<dbReference type="EMBL" id="CAEY01001002">
    <property type="status" value="NOT_ANNOTATED_CDS"/>
    <property type="molecule type" value="Genomic_DNA"/>
</dbReference>